<dbReference type="Proteomes" id="UP001154259">
    <property type="component" value="Unassembled WGS sequence"/>
</dbReference>
<name>A0A9W4TNL8_9PROT</name>
<evidence type="ECO:0000256" key="1">
    <source>
        <dbReference type="SAM" id="MobiDB-lite"/>
    </source>
</evidence>
<sequence length="419" mass="46526">MTKLAYDKLPVKFSWQDEDGRLFIDKTPISKAVVNSYYGCEIPDAEKLGWDAHKSYNLLRPPDELERAAPTFNRLPVMLGHVHVTAENPHSEQRKGTMGERASFEFPYLFNSMAVWDEDAIAGIKDGTTREISCAYRYDVDPTSGEYEGQPYDGIMRNIRGNHVALVEKGRAGPDVYAWDSKSDLNKGNQLMATISKTARYQWATKVSELLKSKKLAMDASPEDVDEAVKKAEDEEEQEPSQAQDNSEEDTSQDNENTDPPEPAKNTSEDEGETVVNTPTPVSATKGAMDSAMVEKIVNQRMAIASKEFDKRLNEQRIRLKAAEQARIEVSPIIGNIVAQDAAYDDAASIYLMGLNHLGVDSATLPKDANVLRTMFTQINAAKQQAAYSSRPLTAQDSSSRDAVYHQHGIKPMKKASIV</sequence>
<dbReference type="Proteomes" id="UP001154255">
    <property type="component" value="Unassembled WGS sequence"/>
</dbReference>
<dbReference type="AlphaFoldDB" id="A0A9W4TNL8"/>
<gene>
    <name evidence="3" type="ORF">R53529_LOCUS2325</name>
    <name evidence="2" type="ORF">R53530_LOCUS2302</name>
</gene>
<dbReference type="EMBL" id="CAMXCS010000013">
    <property type="protein sequence ID" value="CAI3961095.1"/>
    <property type="molecule type" value="Genomic_DNA"/>
</dbReference>
<dbReference type="RefSeq" id="WP_271790739.1">
    <property type="nucleotide sequence ID" value="NZ_CAMXCM010000013.1"/>
</dbReference>
<dbReference type="InterPro" id="IPR016913">
    <property type="entry name" value="UCP029215"/>
</dbReference>
<evidence type="ECO:0000313" key="2">
    <source>
        <dbReference type="EMBL" id="CAI3958940.1"/>
    </source>
</evidence>
<accession>A0A9W4TNL8</accession>
<proteinExistence type="predicted"/>
<evidence type="ECO:0000313" key="4">
    <source>
        <dbReference type="Proteomes" id="UP001154255"/>
    </source>
</evidence>
<evidence type="ECO:0000313" key="5">
    <source>
        <dbReference type="Proteomes" id="UP001154259"/>
    </source>
</evidence>
<dbReference type="Pfam" id="PF09979">
    <property type="entry name" value="DUF2213"/>
    <property type="match status" value="1"/>
</dbReference>
<feature type="region of interest" description="Disordered" evidence="1">
    <location>
        <begin position="216"/>
        <end position="288"/>
    </location>
</feature>
<evidence type="ECO:0000313" key="3">
    <source>
        <dbReference type="EMBL" id="CAI3961095.1"/>
    </source>
</evidence>
<feature type="region of interest" description="Disordered" evidence="1">
    <location>
        <begin position="390"/>
        <end position="419"/>
    </location>
</feature>
<feature type="compositionally biased region" description="Basic residues" evidence="1">
    <location>
        <begin position="408"/>
        <end position="419"/>
    </location>
</feature>
<feature type="compositionally biased region" description="Acidic residues" evidence="1">
    <location>
        <begin position="246"/>
        <end position="259"/>
    </location>
</feature>
<keyword evidence="5" id="KW-1185">Reference proteome</keyword>
<dbReference type="EMBL" id="CAMXCM010000013">
    <property type="protein sequence ID" value="CAI3958940.1"/>
    <property type="molecule type" value="Genomic_DNA"/>
</dbReference>
<protein>
    <submittedName>
        <fullName evidence="2">DUF2213 domain (PUBMED:21183074)</fullName>
    </submittedName>
</protein>
<reference evidence="2" key="1">
    <citation type="submission" date="2022-10" db="EMBL/GenBank/DDBJ databases">
        <authorList>
            <person name="Botero Cardona J."/>
        </authorList>
    </citation>
    <scope>NUCLEOTIDE SEQUENCE</scope>
    <source>
        <strain evidence="2">LMG 31819</strain>
        <strain evidence="3">R-53529</strain>
    </source>
</reference>
<organism evidence="2 4">
    <name type="scientific">Commensalibacter communis</name>
    <dbReference type="NCBI Taxonomy" id="2972786"/>
    <lineage>
        <taxon>Bacteria</taxon>
        <taxon>Pseudomonadati</taxon>
        <taxon>Pseudomonadota</taxon>
        <taxon>Alphaproteobacteria</taxon>
        <taxon>Acetobacterales</taxon>
        <taxon>Acetobacteraceae</taxon>
    </lineage>
</organism>
<comment type="caution">
    <text evidence="2">The sequence shown here is derived from an EMBL/GenBank/DDBJ whole genome shotgun (WGS) entry which is preliminary data.</text>
</comment>